<dbReference type="AlphaFoldDB" id="C9KQP4"/>
<sequence length="54" mass="6192">MSEVGSEKLDSQEVFEDAVSLLHCYSMKLYESRRRLRKIKEAIEDDETSGTPPS</sequence>
<accession>C9KQP4</accession>
<dbReference type="eggNOG" id="COG2452">
    <property type="taxonomic scope" value="Bacteria"/>
</dbReference>
<dbReference type="HOGENOM" id="CLU_3141697_0_0_9"/>
<name>C9KQP4_9FIRM</name>
<reference evidence="1" key="1">
    <citation type="submission" date="2009-09" db="EMBL/GenBank/DDBJ databases">
        <authorList>
            <person name="Weinstock G."/>
            <person name="Sodergren E."/>
            <person name="Clifton S."/>
            <person name="Fulton L."/>
            <person name="Fulton B."/>
            <person name="Courtney L."/>
            <person name="Fronick C."/>
            <person name="Harrison M."/>
            <person name="Strong C."/>
            <person name="Farmer C."/>
            <person name="Delahaunty K."/>
            <person name="Markovic C."/>
            <person name="Hall O."/>
            <person name="Minx P."/>
            <person name="Tomlinson C."/>
            <person name="Mitreva M."/>
            <person name="Nelson J."/>
            <person name="Hou S."/>
            <person name="Wollam A."/>
            <person name="Pepin K.H."/>
            <person name="Johnson M."/>
            <person name="Bhonagiri V."/>
            <person name="Nash W.E."/>
            <person name="Warren W."/>
            <person name="Chinwalla A."/>
            <person name="Mardis E.R."/>
            <person name="Wilson R.K."/>
        </authorList>
    </citation>
    <scope>NUCLEOTIDE SEQUENCE [LARGE SCALE GENOMIC DNA]</scope>
    <source>
        <strain evidence="1">DSM 20544</strain>
    </source>
</reference>
<dbReference type="Proteomes" id="UP000003671">
    <property type="component" value="Unassembled WGS sequence"/>
</dbReference>
<dbReference type="Gene3D" id="1.10.287.2170">
    <property type="match status" value="1"/>
</dbReference>
<evidence type="ECO:0000313" key="1">
    <source>
        <dbReference type="EMBL" id="EEX67820.1"/>
    </source>
</evidence>
<protein>
    <submittedName>
        <fullName evidence="1">Uncharacterized protein</fullName>
    </submittedName>
</protein>
<proteinExistence type="predicted"/>
<dbReference type="EMBL" id="ABWK02000025">
    <property type="protein sequence ID" value="EEX67820.1"/>
    <property type="molecule type" value="Genomic_DNA"/>
</dbReference>
<organism evidence="1 2">
    <name type="scientific">Mitsuokella multacida DSM 20544</name>
    <dbReference type="NCBI Taxonomy" id="500635"/>
    <lineage>
        <taxon>Bacteria</taxon>
        <taxon>Bacillati</taxon>
        <taxon>Bacillota</taxon>
        <taxon>Negativicutes</taxon>
        <taxon>Selenomonadales</taxon>
        <taxon>Selenomonadaceae</taxon>
        <taxon>Mitsuokella</taxon>
    </lineage>
</organism>
<keyword evidence="2" id="KW-1185">Reference proteome</keyword>
<gene>
    <name evidence="1" type="ORF">MITSMUL_05563</name>
</gene>
<dbReference type="STRING" id="500635.MITSMUL_05563"/>
<comment type="caution">
    <text evidence="1">The sequence shown here is derived from an EMBL/GenBank/DDBJ whole genome shotgun (WGS) entry which is preliminary data.</text>
</comment>
<evidence type="ECO:0000313" key="2">
    <source>
        <dbReference type="Proteomes" id="UP000003671"/>
    </source>
</evidence>